<sequence>SMDLLNLDRLQEDNTSCIQHMQVTNLFDIRHLIAYFECHNNTAALQKLHREINEVERYAQRELLKIRPILFAFVGLIAFGAVGNGLLVAVVLLSSSMRKGVNNLLVANLAMSDFVLCVLTQPCNIRRLFFSTTSWTYGLALCKFVNALTGLNLFASTFAVTAIAIDRCRAVTQPLDRTLERRMRLALPLTWLAACLMSSPMLWFGIVTRDNTVSAGEDRLICWERTANEVDKTAKLAYSCVSMCVQYAAPLTVLLVAFVLIRQRLRRRLLGGNESASSLTATQTVRLRAEHRRQRRANILLALVVVTFGLAWLPLSASNLHSDYKIWQMKLDSSTSSESKTSMPEVGQKLKHGSSGFSVSLVQALCLLFVQTSACINPVLYGFLNENFRSEFCAMVPDCLRRRLQLLRPRSGANLEQGLTGGDASVGTGAAAELAHYAGIAREEEVKQDEGAVPETFV</sequence>
<dbReference type="PROSITE" id="PS50262">
    <property type="entry name" value="G_PROTEIN_RECEP_F1_2"/>
    <property type="match status" value="1"/>
</dbReference>
<dbReference type="PROSITE" id="PS00237">
    <property type="entry name" value="G_PROTEIN_RECEP_F1_1"/>
    <property type="match status" value="1"/>
</dbReference>
<keyword evidence="6 10" id="KW-0472">Membrane</keyword>
<dbReference type="PRINTS" id="PR01012">
    <property type="entry name" value="NRPEPTIDEYR"/>
</dbReference>
<comment type="subcellular location">
    <subcellularLocation>
        <location evidence="1">Membrane</location>
        <topology evidence="1">Multi-pass membrane protein</topology>
    </subcellularLocation>
</comment>
<name>A0A1I8I2Z9_9PLAT</name>
<evidence type="ECO:0000313" key="12">
    <source>
        <dbReference type="Proteomes" id="UP000095280"/>
    </source>
</evidence>
<evidence type="ECO:0000256" key="6">
    <source>
        <dbReference type="ARBA" id="ARBA00023136"/>
    </source>
</evidence>
<dbReference type="AlphaFoldDB" id="A0A1I8I2Z9"/>
<reference evidence="13" key="1">
    <citation type="submission" date="2016-11" db="UniProtKB">
        <authorList>
            <consortium name="WormBaseParasite"/>
        </authorList>
    </citation>
    <scope>IDENTIFICATION</scope>
</reference>
<dbReference type="Pfam" id="PF00001">
    <property type="entry name" value="7tm_1"/>
    <property type="match status" value="1"/>
</dbReference>
<evidence type="ECO:0000313" key="13">
    <source>
        <dbReference type="WBParaSite" id="maker-uti_cns_0009509-snap-gene-0.17-mRNA-1"/>
    </source>
</evidence>
<dbReference type="PANTHER" id="PTHR24235:SF12">
    <property type="entry name" value="G-PROTEIN COUPLED RECEPTORS FAMILY 1 PROFILE DOMAIN-CONTAINING PROTEIN"/>
    <property type="match status" value="1"/>
</dbReference>
<keyword evidence="3 9" id="KW-0812">Transmembrane</keyword>
<dbReference type="GO" id="GO:0016020">
    <property type="term" value="C:membrane"/>
    <property type="evidence" value="ECO:0007669"/>
    <property type="project" value="UniProtKB-SubCell"/>
</dbReference>
<protein>
    <submittedName>
        <fullName evidence="13">G_PROTEIN_RECEP_F1_2 domain-containing protein</fullName>
    </submittedName>
</protein>
<evidence type="ECO:0000256" key="1">
    <source>
        <dbReference type="ARBA" id="ARBA00004141"/>
    </source>
</evidence>
<dbReference type="InterPro" id="IPR000611">
    <property type="entry name" value="NPY_rcpt"/>
</dbReference>
<dbReference type="InterPro" id="IPR017452">
    <property type="entry name" value="GPCR_Rhodpsn_7TM"/>
</dbReference>
<keyword evidence="12" id="KW-1185">Reference proteome</keyword>
<evidence type="ECO:0000256" key="7">
    <source>
        <dbReference type="ARBA" id="ARBA00023170"/>
    </source>
</evidence>
<evidence type="ECO:0000256" key="4">
    <source>
        <dbReference type="ARBA" id="ARBA00022989"/>
    </source>
</evidence>
<evidence type="ECO:0000256" key="5">
    <source>
        <dbReference type="ARBA" id="ARBA00023040"/>
    </source>
</evidence>
<keyword evidence="4 10" id="KW-1133">Transmembrane helix</keyword>
<dbReference type="WBParaSite" id="maker-uti_cns_0009509-snap-gene-0.17-mRNA-1">
    <property type="protein sequence ID" value="maker-uti_cns_0009509-snap-gene-0.17-mRNA-1"/>
    <property type="gene ID" value="maker-uti_cns_0009509-snap-gene-0.17"/>
</dbReference>
<keyword evidence="8 9" id="KW-0807">Transducer</keyword>
<feature type="transmembrane region" description="Helical" evidence="10">
    <location>
        <begin position="144"/>
        <end position="165"/>
    </location>
</feature>
<feature type="transmembrane region" description="Helical" evidence="10">
    <location>
        <begin position="236"/>
        <end position="261"/>
    </location>
</feature>
<feature type="transmembrane region" description="Helical" evidence="10">
    <location>
        <begin position="105"/>
        <end position="124"/>
    </location>
</feature>
<feature type="transmembrane region" description="Helical" evidence="10">
    <location>
        <begin position="69"/>
        <end position="93"/>
    </location>
</feature>
<accession>A0A1I8I2Z9</accession>
<comment type="similarity">
    <text evidence="2 9">Belongs to the G-protein coupled receptor 1 family.</text>
</comment>
<evidence type="ECO:0000256" key="10">
    <source>
        <dbReference type="SAM" id="Phobius"/>
    </source>
</evidence>
<feature type="domain" description="G-protein coupled receptors family 1 profile" evidence="11">
    <location>
        <begin position="83"/>
        <end position="381"/>
    </location>
</feature>
<keyword evidence="5 9" id="KW-0297">G-protein coupled receptor</keyword>
<dbReference type="PANTHER" id="PTHR24235">
    <property type="entry name" value="NEUROPEPTIDE Y RECEPTOR"/>
    <property type="match status" value="1"/>
</dbReference>
<evidence type="ECO:0000256" key="2">
    <source>
        <dbReference type="ARBA" id="ARBA00010663"/>
    </source>
</evidence>
<dbReference type="SMART" id="SM01381">
    <property type="entry name" value="7TM_GPCR_Srsx"/>
    <property type="match status" value="1"/>
</dbReference>
<evidence type="ECO:0000256" key="8">
    <source>
        <dbReference type="ARBA" id="ARBA00023224"/>
    </source>
</evidence>
<dbReference type="InterPro" id="IPR000276">
    <property type="entry name" value="GPCR_Rhodpsn"/>
</dbReference>
<organism evidence="12 13">
    <name type="scientific">Macrostomum lignano</name>
    <dbReference type="NCBI Taxonomy" id="282301"/>
    <lineage>
        <taxon>Eukaryota</taxon>
        <taxon>Metazoa</taxon>
        <taxon>Spiralia</taxon>
        <taxon>Lophotrochozoa</taxon>
        <taxon>Platyhelminthes</taxon>
        <taxon>Rhabditophora</taxon>
        <taxon>Macrostomorpha</taxon>
        <taxon>Macrostomida</taxon>
        <taxon>Macrostomidae</taxon>
        <taxon>Macrostomum</taxon>
    </lineage>
</organism>
<dbReference type="SUPFAM" id="SSF81321">
    <property type="entry name" value="Family A G protein-coupled receptor-like"/>
    <property type="match status" value="1"/>
</dbReference>
<evidence type="ECO:0000256" key="9">
    <source>
        <dbReference type="RuleBase" id="RU000688"/>
    </source>
</evidence>
<feature type="transmembrane region" description="Helical" evidence="10">
    <location>
        <begin position="297"/>
        <end position="315"/>
    </location>
</feature>
<dbReference type="Gene3D" id="1.20.1070.10">
    <property type="entry name" value="Rhodopsin 7-helix transmembrane proteins"/>
    <property type="match status" value="1"/>
</dbReference>
<feature type="transmembrane region" description="Helical" evidence="10">
    <location>
        <begin position="361"/>
        <end position="384"/>
    </location>
</feature>
<feature type="transmembrane region" description="Helical" evidence="10">
    <location>
        <begin position="185"/>
        <end position="206"/>
    </location>
</feature>
<dbReference type="Proteomes" id="UP000095280">
    <property type="component" value="Unplaced"/>
</dbReference>
<dbReference type="GO" id="GO:0004983">
    <property type="term" value="F:neuropeptide Y receptor activity"/>
    <property type="evidence" value="ECO:0007669"/>
    <property type="project" value="InterPro"/>
</dbReference>
<dbReference type="PRINTS" id="PR00237">
    <property type="entry name" value="GPCRRHODOPSN"/>
</dbReference>
<evidence type="ECO:0000259" key="11">
    <source>
        <dbReference type="PROSITE" id="PS50262"/>
    </source>
</evidence>
<keyword evidence="7 9" id="KW-0675">Receptor</keyword>
<proteinExistence type="inferred from homology"/>
<evidence type="ECO:0000256" key="3">
    <source>
        <dbReference type="ARBA" id="ARBA00022692"/>
    </source>
</evidence>